<keyword evidence="3" id="KW-1185">Reference proteome</keyword>
<reference evidence="2" key="1">
    <citation type="submission" date="2020-03" db="EMBL/GenBank/DDBJ databases">
        <authorList>
            <person name="Weist P."/>
        </authorList>
    </citation>
    <scope>NUCLEOTIDE SEQUENCE</scope>
</reference>
<proteinExistence type="predicted"/>
<gene>
    <name evidence="2" type="ORF">PLEPLA_LOCUS30422</name>
</gene>
<sequence length="133" mass="15215">MEEEGFLRYTAASHQGGFGTLSPAPKDPCILSSGFLIVDERCHGRLSSGSIRPVVGLSSKFDWFFDSSAVGVTSHTKLHHYTPSPSVWPRPLGPPQLPKQQRRRWRRCVDLNSPRERLLLKLQRHRRRQRQTS</sequence>
<comment type="caution">
    <text evidence="2">The sequence shown here is derived from an EMBL/GenBank/DDBJ whole genome shotgun (WGS) entry which is preliminary data.</text>
</comment>
<name>A0A9N7V476_PLEPL</name>
<organism evidence="2 3">
    <name type="scientific">Pleuronectes platessa</name>
    <name type="common">European plaice</name>
    <dbReference type="NCBI Taxonomy" id="8262"/>
    <lineage>
        <taxon>Eukaryota</taxon>
        <taxon>Metazoa</taxon>
        <taxon>Chordata</taxon>
        <taxon>Craniata</taxon>
        <taxon>Vertebrata</taxon>
        <taxon>Euteleostomi</taxon>
        <taxon>Actinopterygii</taxon>
        <taxon>Neopterygii</taxon>
        <taxon>Teleostei</taxon>
        <taxon>Neoteleostei</taxon>
        <taxon>Acanthomorphata</taxon>
        <taxon>Carangaria</taxon>
        <taxon>Pleuronectiformes</taxon>
        <taxon>Pleuronectoidei</taxon>
        <taxon>Pleuronectidae</taxon>
        <taxon>Pleuronectes</taxon>
    </lineage>
</organism>
<dbReference type="Proteomes" id="UP001153269">
    <property type="component" value="Unassembled WGS sequence"/>
</dbReference>
<dbReference type="AlphaFoldDB" id="A0A9N7V476"/>
<feature type="compositionally biased region" description="Pro residues" evidence="1">
    <location>
        <begin position="86"/>
        <end position="97"/>
    </location>
</feature>
<protein>
    <submittedName>
        <fullName evidence="2">Uncharacterized protein</fullName>
    </submittedName>
</protein>
<feature type="region of interest" description="Disordered" evidence="1">
    <location>
        <begin position="80"/>
        <end position="106"/>
    </location>
</feature>
<evidence type="ECO:0000313" key="2">
    <source>
        <dbReference type="EMBL" id="CAB1442704.1"/>
    </source>
</evidence>
<dbReference type="EMBL" id="CADEAL010002902">
    <property type="protein sequence ID" value="CAB1442704.1"/>
    <property type="molecule type" value="Genomic_DNA"/>
</dbReference>
<evidence type="ECO:0000256" key="1">
    <source>
        <dbReference type="SAM" id="MobiDB-lite"/>
    </source>
</evidence>
<accession>A0A9N7V476</accession>
<evidence type="ECO:0000313" key="3">
    <source>
        <dbReference type="Proteomes" id="UP001153269"/>
    </source>
</evidence>